<reference evidence="7" key="1">
    <citation type="submission" date="2023-03" db="EMBL/GenBank/DDBJ databases">
        <title>Andean soil-derived lignocellulolytic bacterial consortium as a source of novel taxa and putative plastic-active enzymes.</title>
        <authorList>
            <person name="Diaz-Garcia L."/>
            <person name="Chuvochina M."/>
            <person name="Feuerriegel G."/>
            <person name="Bunk B."/>
            <person name="Sproer C."/>
            <person name="Streit W.R."/>
            <person name="Rodriguez L.M."/>
            <person name="Overmann J."/>
            <person name="Jimenez D.J."/>
        </authorList>
    </citation>
    <scope>NUCLEOTIDE SEQUENCE</scope>
    <source>
        <strain evidence="7">MAG 26</strain>
    </source>
</reference>
<evidence type="ECO:0000256" key="1">
    <source>
        <dbReference type="ARBA" id="ARBA00022714"/>
    </source>
</evidence>
<evidence type="ECO:0000256" key="2">
    <source>
        <dbReference type="ARBA" id="ARBA00022723"/>
    </source>
</evidence>
<keyword evidence="7" id="KW-0223">Dioxygenase</keyword>
<evidence type="ECO:0000259" key="6">
    <source>
        <dbReference type="PROSITE" id="PS51296"/>
    </source>
</evidence>
<evidence type="ECO:0000313" key="7">
    <source>
        <dbReference type="EMBL" id="WEK45933.1"/>
    </source>
</evidence>
<dbReference type="PANTHER" id="PTHR21266:SF60">
    <property type="entry name" value="3-KETOSTEROID-9-ALPHA-MONOOXYGENASE, OXYGENASE COMPONENT"/>
    <property type="match status" value="1"/>
</dbReference>
<dbReference type="Gene3D" id="2.102.10.10">
    <property type="entry name" value="Rieske [2Fe-2S] iron-sulphur domain"/>
    <property type="match status" value="1"/>
</dbReference>
<organism evidence="7 8">
    <name type="scientific">Candidatus Andeanibacterium colombiense</name>
    <dbReference type="NCBI Taxonomy" id="3121345"/>
    <lineage>
        <taxon>Bacteria</taxon>
        <taxon>Pseudomonadati</taxon>
        <taxon>Pseudomonadota</taxon>
        <taxon>Alphaproteobacteria</taxon>
        <taxon>Sphingomonadales</taxon>
        <taxon>Sphingomonadaceae</taxon>
        <taxon>Candidatus Andeanibacterium</taxon>
    </lineage>
</organism>
<dbReference type="GO" id="GO:0046872">
    <property type="term" value="F:metal ion binding"/>
    <property type="evidence" value="ECO:0007669"/>
    <property type="project" value="UniProtKB-KW"/>
</dbReference>
<dbReference type="InterPro" id="IPR044043">
    <property type="entry name" value="VanA_C_cat"/>
</dbReference>
<dbReference type="EMBL" id="CP119316">
    <property type="protein sequence ID" value="WEK45933.1"/>
    <property type="molecule type" value="Genomic_DNA"/>
</dbReference>
<dbReference type="PANTHER" id="PTHR21266">
    <property type="entry name" value="IRON-SULFUR DOMAIN CONTAINING PROTEIN"/>
    <property type="match status" value="1"/>
</dbReference>
<protein>
    <submittedName>
        <fullName evidence="7">Aromatic ring-hydroxylating dioxygenase subunit alpha</fullName>
    </submittedName>
</protein>
<dbReference type="SUPFAM" id="SSF50022">
    <property type="entry name" value="ISP domain"/>
    <property type="match status" value="1"/>
</dbReference>
<evidence type="ECO:0000256" key="3">
    <source>
        <dbReference type="ARBA" id="ARBA00023002"/>
    </source>
</evidence>
<name>A0AAJ5X5F9_9SPHN</name>
<dbReference type="Pfam" id="PF19112">
    <property type="entry name" value="VanA_C"/>
    <property type="match status" value="1"/>
</dbReference>
<feature type="domain" description="Rieske" evidence="6">
    <location>
        <begin position="15"/>
        <end position="116"/>
    </location>
</feature>
<keyword evidence="1" id="KW-0001">2Fe-2S</keyword>
<dbReference type="SUPFAM" id="SSF55961">
    <property type="entry name" value="Bet v1-like"/>
    <property type="match status" value="1"/>
</dbReference>
<proteinExistence type="predicted"/>
<evidence type="ECO:0000313" key="8">
    <source>
        <dbReference type="Proteomes" id="UP001218362"/>
    </source>
</evidence>
<keyword evidence="5" id="KW-0411">Iron-sulfur</keyword>
<dbReference type="GO" id="GO:0051213">
    <property type="term" value="F:dioxygenase activity"/>
    <property type="evidence" value="ECO:0007669"/>
    <property type="project" value="UniProtKB-KW"/>
</dbReference>
<dbReference type="KEGG" id="acob:P0Y56_12980"/>
<dbReference type="PROSITE" id="PS51296">
    <property type="entry name" value="RIESKE"/>
    <property type="match status" value="1"/>
</dbReference>
<dbReference type="AlphaFoldDB" id="A0AAJ5X5F9"/>
<accession>A0AAJ5X5F9</accession>
<keyword evidence="3" id="KW-0560">Oxidoreductase</keyword>
<keyword evidence="4" id="KW-0408">Iron</keyword>
<dbReference type="Proteomes" id="UP001218362">
    <property type="component" value="Chromosome"/>
</dbReference>
<dbReference type="GO" id="GO:0051537">
    <property type="term" value="F:2 iron, 2 sulfur cluster binding"/>
    <property type="evidence" value="ECO:0007669"/>
    <property type="project" value="UniProtKB-KW"/>
</dbReference>
<dbReference type="Gene3D" id="3.90.380.10">
    <property type="entry name" value="Naphthalene 1,2-dioxygenase Alpha Subunit, Chain A, domain 1"/>
    <property type="match status" value="1"/>
</dbReference>
<keyword evidence="2" id="KW-0479">Metal-binding</keyword>
<sequence length="352" mass="39048">MYPFRKGSFAPRNAWYVATFAKDLGHELMGRTILNTPVALYRTENGDPVALDGRCPHRHFPLAKSCLKGDTIVCGYHGITFGPDGECVDVPSQVHVPKSLRVPSYPLVEHGMWLWIWVGDPAKADPALLPSLEELGLVGLGLKPHELFFHEVACRYQLLNDNLFDLSHLAFLHGTSIGTLENATTPEELVKRAGFVSSMRHIRNAPCPPLMLQNDLYPTDRINRSMGMESHLPGMHCGVTQVSYPDDHPQAAGVLITNNRVYHTITPSTPRTTYYHFAVAVEDGTDIEGLRIGLGPVIEEDIFASAEIEKMIDLWDGDPPPELMVKSDQNAVEGRRMLQAMMDAEAAERETA</sequence>
<evidence type="ECO:0000256" key="5">
    <source>
        <dbReference type="ARBA" id="ARBA00023014"/>
    </source>
</evidence>
<dbReference type="InterPro" id="IPR036922">
    <property type="entry name" value="Rieske_2Fe-2S_sf"/>
</dbReference>
<gene>
    <name evidence="7" type="ORF">P0Y56_12980</name>
</gene>
<dbReference type="InterPro" id="IPR050584">
    <property type="entry name" value="Cholesterol_7-desaturase"/>
</dbReference>
<dbReference type="Pfam" id="PF00355">
    <property type="entry name" value="Rieske"/>
    <property type="match status" value="1"/>
</dbReference>
<evidence type="ECO:0000256" key="4">
    <source>
        <dbReference type="ARBA" id="ARBA00023004"/>
    </source>
</evidence>
<dbReference type="InterPro" id="IPR017941">
    <property type="entry name" value="Rieske_2Fe-2S"/>
</dbReference>